<evidence type="ECO:0000313" key="2">
    <source>
        <dbReference type="Proteomes" id="UP000092462"/>
    </source>
</evidence>
<dbReference type="AlphaFoldDB" id="A0A1B0DQX2"/>
<dbReference type="Proteomes" id="UP000092462">
    <property type="component" value="Unassembled WGS sequence"/>
</dbReference>
<dbReference type="EMBL" id="AJVK01008791">
    <property type="status" value="NOT_ANNOTATED_CDS"/>
    <property type="molecule type" value="Genomic_DNA"/>
</dbReference>
<sequence>IFHSFVCSLNHFLFSVPLSSSTFIHSFACSSIFCYLIIRLFCLPILLLINYFMRSCYILFVQLFVPLLPRSFVLQFF</sequence>
<evidence type="ECO:0000313" key="1">
    <source>
        <dbReference type="EnsemblMetazoa" id="PPAI010955-PA"/>
    </source>
</evidence>
<proteinExistence type="predicted"/>
<organism evidence="1 2">
    <name type="scientific">Phlebotomus papatasi</name>
    <name type="common">Sandfly</name>
    <dbReference type="NCBI Taxonomy" id="29031"/>
    <lineage>
        <taxon>Eukaryota</taxon>
        <taxon>Metazoa</taxon>
        <taxon>Ecdysozoa</taxon>
        <taxon>Arthropoda</taxon>
        <taxon>Hexapoda</taxon>
        <taxon>Insecta</taxon>
        <taxon>Pterygota</taxon>
        <taxon>Neoptera</taxon>
        <taxon>Endopterygota</taxon>
        <taxon>Diptera</taxon>
        <taxon>Nematocera</taxon>
        <taxon>Psychodoidea</taxon>
        <taxon>Psychodidae</taxon>
        <taxon>Phlebotomus</taxon>
        <taxon>Phlebotomus</taxon>
    </lineage>
</organism>
<dbReference type="VEuPathDB" id="VectorBase:PPAI010955"/>
<name>A0A1B0DQX2_PHLPP</name>
<keyword evidence="2" id="KW-1185">Reference proteome</keyword>
<dbReference type="EnsemblMetazoa" id="PPAI010955-RA">
    <property type="protein sequence ID" value="PPAI010955-PA"/>
    <property type="gene ID" value="PPAI010955"/>
</dbReference>
<accession>A0A1B0DQX2</accession>
<protein>
    <submittedName>
        <fullName evidence="1">Uncharacterized protein</fullName>
    </submittedName>
</protein>
<reference evidence="1" key="1">
    <citation type="submission" date="2022-08" db="UniProtKB">
        <authorList>
            <consortium name="EnsemblMetazoa"/>
        </authorList>
    </citation>
    <scope>IDENTIFICATION</scope>
    <source>
        <strain evidence="1">Israel</strain>
    </source>
</reference>